<sequence>MRRNQLDWRLDDLKAIARALGIDWDQDGTSHCVFRQPGKNHVTVPGKRPIKPRYVRDFLALVDAVKGE</sequence>
<name>A0A7K3NN24_9BACT</name>
<gene>
    <name evidence="1" type="ORF">G3N56_12365</name>
</gene>
<dbReference type="Proteomes" id="UP000469724">
    <property type="component" value="Unassembled WGS sequence"/>
</dbReference>
<evidence type="ECO:0000313" key="2">
    <source>
        <dbReference type="Proteomes" id="UP000469724"/>
    </source>
</evidence>
<protein>
    <recommendedName>
        <fullName evidence="3">Type II toxin-antitoxin system HicA family toxin</fullName>
    </recommendedName>
</protein>
<reference evidence="1 2" key="1">
    <citation type="submission" date="2020-02" db="EMBL/GenBank/DDBJ databases">
        <title>Comparative genomics of sulfur disproportionating microorganisms.</title>
        <authorList>
            <person name="Ward L.M."/>
            <person name="Bertran E."/>
            <person name="Johnston D.T."/>
        </authorList>
    </citation>
    <scope>NUCLEOTIDE SEQUENCE [LARGE SCALE GENOMIC DNA]</scope>
    <source>
        <strain evidence="1 2">DSM 3696</strain>
    </source>
</reference>
<dbReference type="EMBL" id="JAAGRQ010000051">
    <property type="protein sequence ID" value="NDY57527.1"/>
    <property type="molecule type" value="Genomic_DNA"/>
</dbReference>
<dbReference type="AlphaFoldDB" id="A0A7K3NN24"/>
<organism evidence="1 2">
    <name type="scientific">Desulfolutivibrio sulfodismutans</name>
    <dbReference type="NCBI Taxonomy" id="63561"/>
    <lineage>
        <taxon>Bacteria</taxon>
        <taxon>Pseudomonadati</taxon>
        <taxon>Thermodesulfobacteriota</taxon>
        <taxon>Desulfovibrionia</taxon>
        <taxon>Desulfovibrionales</taxon>
        <taxon>Desulfovibrionaceae</taxon>
        <taxon>Desulfolutivibrio</taxon>
    </lineage>
</organism>
<evidence type="ECO:0008006" key="3">
    <source>
        <dbReference type="Google" id="ProtNLM"/>
    </source>
</evidence>
<evidence type="ECO:0000313" key="1">
    <source>
        <dbReference type="EMBL" id="NDY57527.1"/>
    </source>
</evidence>
<comment type="caution">
    <text evidence="1">The sequence shown here is derived from an EMBL/GenBank/DDBJ whole genome shotgun (WGS) entry which is preliminary data.</text>
</comment>
<proteinExistence type="predicted"/>
<accession>A0A7K3NN24</accession>
<keyword evidence="2" id="KW-1185">Reference proteome</keyword>